<accession>A0A1N6KD12</accession>
<protein>
    <submittedName>
        <fullName evidence="3">Uncharacterized protein</fullName>
    </submittedName>
</protein>
<organism evidence="3 4">
    <name type="scientific">Paraburkholderia phenazinium</name>
    <dbReference type="NCBI Taxonomy" id="60549"/>
    <lineage>
        <taxon>Bacteria</taxon>
        <taxon>Pseudomonadati</taxon>
        <taxon>Pseudomonadota</taxon>
        <taxon>Betaproteobacteria</taxon>
        <taxon>Burkholderiales</taxon>
        <taxon>Burkholderiaceae</taxon>
        <taxon>Paraburkholderia</taxon>
    </lineage>
</organism>
<feature type="region of interest" description="Disordered" evidence="1">
    <location>
        <begin position="188"/>
        <end position="211"/>
    </location>
</feature>
<evidence type="ECO:0000256" key="1">
    <source>
        <dbReference type="SAM" id="MobiDB-lite"/>
    </source>
</evidence>
<keyword evidence="2" id="KW-0472">Membrane</keyword>
<dbReference type="AlphaFoldDB" id="A0A1N6KD12"/>
<feature type="transmembrane region" description="Helical" evidence="2">
    <location>
        <begin position="145"/>
        <end position="165"/>
    </location>
</feature>
<dbReference type="Proteomes" id="UP000184693">
    <property type="component" value="Unassembled WGS sequence"/>
</dbReference>
<keyword evidence="2" id="KW-1133">Transmembrane helix</keyword>
<feature type="transmembrane region" description="Helical" evidence="2">
    <location>
        <begin position="113"/>
        <end position="133"/>
    </location>
</feature>
<gene>
    <name evidence="3" type="ORF">SAMN05444168_6841</name>
</gene>
<name>A0A1N6KD12_9BURK</name>
<proteinExistence type="predicted"/>
<feature type="transmembrane region" description="Helical" evidence="2">
    <location>
        <begin position="48"/>
        <end position="66"/>
    </location>
</feature>
<evidence type="ECO:0000313" key="4">
    <source>
        <dbReference type="Proteomes" id="UP000184693"/>
    </source>
</evidence>
<dbReference type="EMBL" id="FSRM01000002">
    <property type="protein sequence ID" value="SIO54458.1"/>
    <property type="molecule type" value="Genomic_DNA"/>
</dbReference>
<reference evidence="3 4" key="1">
    <citation type="submission" date="2016-11" db="EMBL/GenBank/DDBJ databases">
        <authorList>
            <person name="Jaros S."/>
            <person name="Januszkiewicz K."/>
            <person name="Wedrychowicz H."/>
        </authorList>
    </citation>
    <scope>NUCLEOTIDE SEQUENCE [LARGE SCALE GENOMIC DNA]</scope>
    <source>
        <strain evidence="3 4">GAS86</strain>
    </source>
</reference>
<keyword evidence="2" id="KW-0812">Transmembrane</keyword>
<evidence type="ECO:0000313" key="3">
    <source>
        <dbReference type="EMBL" id="SIO54458.1"/>
    </source>
</evidence>
<sequence>MLIMLKLIFDRNGKARALPIFGIVLLVAICSAMRTKFGFLTYSDKDALAVVVPIAGTIVALALPAAQLAQSVTTDILANAQGLIKTNRPLKDVRGFLEYRANMRRADLEAMKYVIYYSLASLLSGLAGLFGTFSQSMILFGNLPVPDFFTCFSATCLITSVLWFLPVIQSSFNLEAINKVIDLIKKSETPASPPVTPESTTPAPSAKHSDA</sequence>
<evidence type="ECO:0000256" key="2">
    <source>
        <dbReference type="SAM" id="Phobius"/>
    </source>
</evidence>